<protein>
    <recommendedName>
        <fullName evidence="3">HNH endonuclease</fullName>
    </recommendedName>
</protein>
<dbReference type="AlphaFoldDB" id="A0A2T6BLX3"/>
<evidence type="ECO:0000313" key="1">
    <source>
        <dbReference type="EMBL" id="PTX57061.1"/>
    </source>
</evidence>
<organism evidence="1 2">
    <name type="scientific">Litoreibacter ponti</name>
    <dbReference type="NCBI Taxonomy" id="1510457"/>
    <lineage>
        <taxon>Bacteria</taxon>
        <taxon>Pseudomonadati</taxon>
        <taxon>Pseudomonadota</taxon>
        <taxon>Alphaproteobacteria</taxon>
        <taxon>Rhodobacterales</taxon>
        <taxon>Roseobacteraceae</taxon>
        <taxon>Litoreibacter</taxon>
    </lineage>
</organism>
<dbReference type="Proteomes" id="UP000243978">
    <property type="component" value="Unassembled WGS sequence"/>
</dbReference>
<dbReference type="EMBL" id="QBKS01000001">
    <property type="protein sequence ID" value="PTX57061.1"/>
    <property type="molecule type" value="Genomic_DNA"/>
</dbReference>
<name>A0A2T6BLX3_9RHOB</name>
<proteinExistence type="predicted"/>
<evidence type="ECO:0008006" key="3">
    <source>
        <dbReference type="Google" id="ProtNLM"/>
    </source>
</evidence>
<sequence length="364" mass="41507">MRIQSNRGFPICREQVRFIYSELFRIVLLGKAPDFSQPTKRILADRAGQMCANPDCLRNTSSAASDPDRVVRIGEAAHIHGARMGTARYDRKMSDVQRASISNAIWLCRKCHKMVDDDEIAFSAELLFAWKKQHDVFTANLMKTDGRKIRLEVANRVFKPFADVSPLAMNIVQEKDGFWEGQLTLELINRFFEPALRELRDVEADVVFGKSLVLHEGSESVFLNRKMDEAQRLVNAMKVIVENDLVAAWGENSVPGDEWEILHTTKNISKCLEDMVEWEKEFALVYLEDEDWAEPFSILKGAVSRQVAESARIQDFIADCVKKVAAHSGDGTLTLNYNLVFDLPEEFEDNFNVAMDRLREKKGL</sequence>
<reference evidence="1 2" key="1">
    <citation type="submission" date="2018-04" db="EMBL/GenBank/DDBJ databases">
        <title>Genomic Encyclopedia of Archaeal and Bacterial Type Strains, Phase II (KMG-II): from individual species to whole genera.</title>
        <authorList>
            <person name="Goeker M."/>
        </authorList>
    </citation>
    <scope>NUCLEOTIDE SEQUENCE [LARGE SCALE GENOMIC DNA]</scope>
    <source>
        <strain evidence="1 2">DSM 100977</strain>
    </source>
</reference>
<evidence type="ECO:0000313" key="2">
    <source>
        <dbReference type="Proteomes" id="UP000243978"/>
    </source>
</evidence>
<gene>
    <name evidence="1" type="ORF">C8N43_1726</name>
</gene>
<keyword evidence="2" id="KW-1185">Reference proteome</keyword>
<comment type="caution">
    <text evidence="1">The sequence shown here is derived from an EMBL/GenBank/DDBJ whole genome shotgun (WGS) entry which is preliminary data.</text>
</comment>
<accession>A0A2T6BLX3</accession>